<keyword evidence="2" id="KW-1185">Reference proteome</keyword>
<dbReference type="AlphaFoldDB" id="A0A067LWV4"/>
<feature type="non-terminal residue" evidence="1">
    <location>
        <position position="1"/>
    </location>
</feature>
<dbReference type="Proteomes" id="UP000027195">
    <property type="component" value="Unassembled WGS sequence"/>
</dbReference>
<accession>A0A067LWV4</accession>
<evidence type="ECO:0000313" key="1">
    <source>
        <dbReference type="EMBL" id="KDQ07689.1"/>
    </source>
</evidence>
<dbReference type="EMBL" id="KL198102">
    <property type="protein sequence ID" value="KDQ07689.1"/>
    <property type="molecule type" value="Genomic_DNA"/>
</dbReference>
<sequence length="77" mass="8577">MLHGCDCRCREALLLHGATVFSHRLLRSTTSVSIFNDCLVLGDGDYSRAGRYSSSCNCESGYATLLYFERCRGIFSI</sequence>
<dbReference type="HOGENOM" id="CLU_2637765_0_0_1"/>
<evidence type="ECO:0000313" key="2">
    <source>
        <dbReference type="Proteomes" id="UP000027195"/>
    </source>
</evidence>
<gene>
    <name evidence="1" type="ORF">BOTBODRAFT_595072</name>
</gene>
<dbReference type="InParanoid" id="A0A067LWV4"/>
<proteinExistence type="predicted"/>
<organism evidence="1 2">
    <name type="scientific">Botryobasidium botryosum (strain FD-172 SS1)</name>
    <dbReference type="NCBI Taxonomy" id="930990"/>
    <lineage>
        <taxon>Eukaryota</taxon>
        <taxon>Fungi</taxon>
        <taxon>Dikarya</taxon>
        <taxon>Basidiomycota</taxon>
        <taxon>Agaricomycotina</taxon>
        <taxon>Agaricomycetes</taxon>
        <taxon>Cantharellales</taxon>
        <taxon>Botryobasidiaceae</taxon>
        <taxon>Botryobasidium</taxon>
    </lineage>
</organism>
<reference evidence="2" key="1">
    <citation type="journal article" date="2014" name="Proc. Natl. Acad. Sci. U.S.A.">
        <title>Extensive sampling of basidiomycete genomes demonstrates inadequacy of the white-rot/brown-rot paradigm for wood decay fungi.</title>
        <authorList>
            <person name="Riley R."/>
            <person name="Salamov A.A."/>
            <person name="Brown D.W."/>
            <person name="Nagy L.G."/>
            <person name="Floudas D."/>
            <person name="Held B.W."/>
            <person name="Levasseur A."/>
            <person name="Lombard V."/>
            <person name="Morin E."/>
            <person name="Otillar R."/>
            <person name="Lindquist E.A."/>
            <person name="Sun H."/>
            <person name="LaButti K.M."/>
            <person name="Schmutz J."/>
            <person name="Jabbour D."/>
            <person name="Luo H."/>
            <person name="Baker S.E."/>
            <person name="Pisabarro A.G."/>
            <person name="Walton J.D."/>
            <person name="Blanchette R.A."/>
            <person name="Henrissat B."/>
            <person name="Martin F."/>
            <person name="Cullen D."/>
            <person name="Hibbett D.S."/>
            <person name="Grigoriev I.V."/>
        </authorList>
    </citation>
    <scope>NUCLEOTIDE SEQUENCE [LARGE SCALE GENOMIC DNA]</scope>
    <source>
        <strain evidence="2">FD-172 SS1</strain>
    </source>
</reference>
<name>A0A067LWV4_BOTB1</name>
<protein>
    <submittedName>
        <fullName evidence="1">Uncharacterized protein</fullName>
    </submittedName>
</protein>